<dbReference type="Pfam" id="PF00072">
    <property type="entry name" value="Response_reg"/>
    <property type="match status" value="1"/>
</dbReference>
<dbReference type="Gene3D" id="3.40.50.2300">
    <property type="match status" value="1"/>
</dbReference>
<organism evidence="3 4">
    <name type="scientific">Prosthecobacter vanneervenii</name>
    <dbReference type="NCBI Taxonomy" id="48466"/>
    <lineage>
        <taxon>Bacteria</taxon>
        <taxon>Pseudomonadati</taxon>
        <taxon>Verrucomicrobiota</taxon>
        <taxon>Verrucomicrobiia</taxon>
        <taxon>Verrucomicrobiales</taxon>
        <taxon>Verrucomicrobiaceae</taxon>
        <taxon>Prosthecobacter</taxon>
    </lineage>
</organism>
<dbReference type="GO" id="GO:0000160">
    <property type="term" value="P:phosphorelay signal transduction system"/>
    <property type="evidence" value="ECO:0007669"/>
    <property type="project" value="InterPro"/>
</dbReference>
<dbReference type="PROSITE" id="PS50110">
    <property type="entry name" value="RESPONSE_REGULATORY"/>
    <property type="match status" value="1"/>
</dbReference>
<accession>A0A7W7YE35</accession>
<dbReference type="InterPro" id="IPR011006">
    <property type="entry name" value="CheY-like_superfamily"/>
</dbReference>
<gene>
    <name evidence="3" type="ORF">HNQ65_004091</name>
</gene>
<proteinExistence type="predicted"/>
<dbReference type="SMART" id="SM00448">
    <property type="entry name" value="REC"/>
    <property type="match status" value="1"/>
</dbReference>
<protein>
    <submittedName>
        <fullName evidence="3">CheY-like chemotaxis protein</fullName>
    </submittedName>
</protein>
<dbReference type="Proteomes" id="UP000590740">
    <property type="component" value="Unassembled WGS sequence"/>
</dbReference>
<dbReference type="InterPro" id="IPR001789">
    <property type="entry name" value="Sig_transdc_resp-reg_receiver"/>
</dbReference>
<feature type="domain" description="Response regulatory" evidence="2">
    <location>
        <begin position="2"/>
        <end position="130"/>
    </location>
</feature>
<reference evidence="3 4" key="1">
    <citation type="submission" date="2020-08" db="EMBL/GenBank/DDBJ databases">
        <title>Genomic Encyclopedia of Type Strains, Phase IV (KMG-IV): sequencing the most valuable type-strain genomes for metagenomic binning, comparative biology and taxonomic classification.</title>
        <authorList>
            <person name="Goeker M."/>
        </authorList>
    </citation>
    <scope>NUCLEOTIDE SEQUENCE [LARGE SCALE GENOMIC DNA]</scope>
    <source>
        <strain evidence="3 4">DSM 12252</strain>
    </source>
</reference>
<evidence type="ECO:0000259" key="2">
    <source>
        <dbReference type="PROSITE" id="PS50110"/>
    </source>
</evidence>
<name>A0A7W7YE35_9BACT</name>
<sequence length="152" mass="17274">MKILIVEDDQNKLAQLRSFILQHTPSIFIESCCSYRSALARLLEEEPFDLILLDMSMPTFDKSPSESGGRNRPFGGKDILRKLKHKGVKTPVVVVTQFTHFGEGKSCISLDVLKQQLAEEGFENYQTTIFYNAQGTTWEVELKHWLSHGGLK</sequence>
<evidence type="ECO:0000256" key="1">
    <source>
        <dbReference type="PROSITE-ProRule" id="PRU00169"/>
    </source>
</evidence>
<dbReference type="SUPFAM" id="SSF52172">
    <property type="entry name" value="CheY-like"/>
    <property type="match status" value="1"/>
</dbReference>
<comment type="caution">
    <text evidence="3">The sequence shown here is derived from an EMBL/GenBank/DDBJ whole genome shotgun (WGS) entry which is preliminary data.</text>
</comment>
<evidence type="ECO:0000313" key="3">
    <source>
        <dbReference type="EMBL" id="MBB5034486.1"/>
    </source>
</evidence>
<dbReference type="RefSeq" id="WP_184342349.1">
    <property type="nucleotide sequence ID" value="NZ_JACHIG010000010.1"/>
</dbReference>
<evidence type="ECO:0000313" key="4">
    <source>
        <dbReference type="Proteomes" id="UP000590740"/>
    </source>
</evidence>
<dbReference type="AlphaFoldDB" id="A0A7W7YE35"/>
<keyword evidence="4" id="KW-1185">Reference proteome</keyword>
<feature type="modified residue" description="4-aspartylphosphate" evidence="1">
    <location>
        <position position="54"/>
    </location>
</feature>
<keyword evidence="1" id="KW-0597">Phosphoprotein</keyword>
<dbReference type="EMBL" id="JACHIG010000010">
    <property type="protein sequence ID" value="MBB5034486.1"/>
    <property type="molecule type" value="Genomic_DNA"/>
</dbReference>